<feature type="region of interest" description="Disordered" evidence="2">
    <location>
        <begin position="58"/>
        <end position="159"/>
    </location>
</feature>
<dbReference type="SUPFAM" id="SSF53323">
    <property type="entry name" value="Pyruvate-ferredoxin oxidoreductase, PFOR, domain III"/>
    <property type="match status" value="1"/>
</dbReference>
<dbReference type="AlphaFoldDB" id="A0A554MWE3"/>
<dbReference type="InParanoid" id="A0A554MWE3"/>
<dbReference type="InterPro" id="IPR002869">
    <property type="entry name" value="Pyrv_flavodox_OxRed_cen"/>
</dbReference>
<dbReference type="Pfam" id="PF01558">
    <property type="entry name" value="POR"/>
    <property type="match status" value="1"/>
</dbReference>
<evidence type="ECO:0000259" key="3">
    <source>
        <dbReference type="Pfam" id="PF01558"/>
    </source>
</evidence>
<feature type="compositionally biased region" description="Basic and acidic residues" evidence="2">
    <location>
        <begin position="96"/>
        <end position="142"/>
    </location>
</feature>
<dbReference type="Proteomes" id="UP000319894">
    <property type="component" value="Unassembled WGS sequence"/>
</dbReference>
<gene>
    <name evidence="4" type="ORF">DP107_16120</name>
</gene>
<evidence type="ECO:0000313" key="4">
    <source>
        <dbReference type="EMBL" id="TSD09431.1"/>
    </source>
</evidence>
<dbReference type="InterPro" id="IPR019752">
    <property type="entry name" value="Pyrv/ketoisovalerate_OxRed_cat"/>
</dbReference>
<evidence type="ECO:0000256" key="1">
    <source>
        <dbReference type="ARBA" id="ARBA00023002"/>
    </source>
</evidence>
<evidence type="ECO:0000256" key="2">
    <source>
        <dbReference type="SAM" id="MobiDB-lite"/>
    </source>
</evidence>
<feature type="domain" description="Pyruvate/ketoisovalerate oxidoreductase catalytic" evidence="3">
    <location>
        <begin position="15"/>
        <end position="51"/>
    </location>
</feature>
<keyword evidence="5" id="KW-1185">Reference proteome</keyword>
<dbReference type="Gene3D" id="3.40.920.10">
    <property type="entry name" value="Pyruvate-ferredoxin oxidoreductase, PFOR, domain III"/>
    <property type="match status" value="1"/>
</dbReference>
<dbReference type="GO" id="GO:0016903">
    <property type="term" value="F:oxidoreductase activity, acting on the aldehyde or oxo group of donors"/>
    <property type="evidence" value="ECO:0007669"/>
    <property type="project" value="InterPro"/>
</dbReference>
<evidence type="ECO:0000313" key="5">
    <source>
        <dbReference type="Proteomes" id="UP000319894"/>
    </source>
</evidence>
<keyword evidence="1" id="KW-0560">Oxidoreductase</keyword>
<accession>A0A554MWE3</accession>
<reference evidence="4 5" key="1">
    <citation type="submission" date="2018-06" db="EMBL/GenBank/DDBJ databases">
        <title>Natronomonas sp. F16-60 a new haloarchaeon isolated from a solar saltern of Isla Cristina, Huelva, Spain.</title>
        <authorList>
            <person name="Duran-Viseras A."/>
            <person name="Sanchez-Porro C."/>
            <person name="Ventosa A."/>
        </authorList>
    </citation>
    <scope>NUCLEOTIDE SEQUENCE [LARGE SCALE GENOMIC DNA]</scope>
    <source>
        <strain evidence="4 5">F16-60</strain>
    </source>
</reference>
<protein>
    <recommendedName>
        <fullName evidence="3">Pyruvate/ketoisovalerate oxidoreductase catalytic domain-containing protein</fullName>
    </recommendedName>
</protein>
<comment type="caution">
    <text evidence="4">The sequence shown here is derived from an EMBL/GenBank/DDBJ whole genome shotgun (WGS) entry which is preliminary data.</text>
</comment>
<feature type="compositionally biased region" description="Basic and acidic residues" evidence="2">
    <location>
        <begin position="150"/>
        <end position="159"/>
    </location>
</feature>
<sequence>MTDTTLAWRIAGGSGDGIDSTSQNFTKALMRSGLHVFTHRHYPSRIRGDHAAGTFQRFARDPEGGVNPRPIPGQAGRRYLATGNESEPTGDISEDPGNRRAQMDRQLAKLDRIRAELDGRADTRQTAHAPDRPSYGAEKRAQGDLPEDPLAERYFDDDADWERAADGLVDRHT</sequence>
<dbReference type="EMBL" id="QMDX01000013">
    <property type="protein sequence ID" value="TSD09431.1"/>
    <property type="molecule type" value="Genomic_DNA"/>
</dbReference>
<name>A0A554MWE3_9EURY</name>
<proteinExistence type="predicted"/>
<organism evidence="4 5">
    <name type="scientific">Haloglomus irregulare</name>
    <dbReference type="NCBI Taxonomy" id="2234134"/>
    <lineage>
        <taxon>Archaea</taxon>
        <taxon>Methanobacteriati</taxon>
        <taxon>Methanobacteriota</taxon>
        <taxon>Stenosarchaea group</taxon>
        <taxon>Halobacteria</taxon>
        <taxon>Halobacteriales</taxon>
        <taxon>Natronomonadaceae</taxon>
        <taxon>Haloglomus</taxon>
    </lineage>
</organism>